<dbReference type="AlphaFoldDB" id="A0A918AB98"/>
<evidence type="ECO:0000313" key="2">
    <source>
        <dbReference type="EMBL" id="GGP14392.1"/>
    </source>
</evidence>
<accession>A0A918AB98</accession>
<evidence type="ECO:0000256" key="1">
    <source>
        <dbReference type="SAM" id="MobiDB-lite"/>
    </source>
</evidence>
<comment type="caution">
    <text evidence="2">The sequence shown here is derived from an EMBL/GenBank/DDBJ whole genome shotgun (WGS) entry which is preliminary data.</text>
</comment>
<feature type="compositionally biased region" description="Low complexity" evidence="1">
    <location>
        <begin position="195"/>
        <end position="216"/>
    </location>
</feature>
<organism evidence="2 3">
    <name type="scientific">Nonomuraea glycinis</name>
    <dbReference type="NCBI Taxonomy" id="2047744"/>
    <lineage>
        <taxon>Bacteria</taxon>
        <taxon>Bacillati</taxon>
        <taxon>Actinomycetota</taxon>
        <taxon>Actinomycetes</taxon>
        <taxon>Streptosporangiales</taxon>
        <taxon>Streptosporangiaceae</taxon>
        <taxon>Nonomuraea</taxon>
    </lineage>
</organism>
<protein>
    <submittedName>
        <fullName evidence="2">Uncharacterized protein</fullName>
    </submittedName>
</protein>
<reference evidence="2" key="2">
    <citation type="submission" date="2020-09" db="EMBL/GenBank/DDBJ databases">
        <authorList>
            <person name="Sun Q."/>
            <person name="Zhou Y."/>
        </authorList>
    </citation>
    <scope>NUCLEOTIDE SEQUENCE</scope>
    <source>
        <strain evidence="2">CGMCC 4.7430</strain>
    </source>
</reference>
<reference evidence="2" key="1">
    <citation type="journal article" date="2014" name="Int. J. Syst. Evol. Microbiol.">
        <title>Complete genome sequence of Corynebacterium casei LMG S-19264T (=DSM 44701T), isolated from a smear-ripened cheese.</title>
        <authorList>
            <consortium name="US DOE Joint Genome Institute (JGI-PGF)"/>
            <person name="Walter F."/>
            <person name="Albersmeier A."/>
            <person name="Kalinowski J."/>
            <person name="Ruckert C."/>
        </authorList>
    </citation>
    <scope>NUCLEOTIDE SEQUENCE</scope>
    <source>
        <strain evidence="2">CGMCC 4.7430</strain>
    </source>
</reference>
<name>A0A918AB98_9ACTN</name>
<keyword evidence="3" id="KW-1185">Reference proteome</keyword>
<sequence length="216" mass="22904">MRRAGSLHAVGFLGLALAAIWVNNGTLGEHLEEVRAFHEAFGPIASDLLVLALHANGLIDEARRVHASDPIRPDYFFTFLTTVRAMAAIALDDRAAAEEIYATLLARCDGPPPDATSLSVELRPVAHTLGELAVFLGHDDEAATHFAQAATIADRWNAPHWPASAATCAWARRSPSASPPTPSGAKVAWVGVDQGSSTMKKSRISSTMSSGRSSGR</sequence>
<dbReference type="RefSeq" id="WP_225277909.1">
    <property type="nucleotide sequence ID" value="NZ_BMNK01000016.1"/>
</dbReference>
<dbReference type="EMBL" id="BMNK01000016">
    <property type="protein sequence ID" value="GGP14392.1"/>
    <property type="molecule type" value="Genomic_DNA"/>
</dbReference>
<gene>
    <name evidence="2" type="ORF">GCM10012278_70010</name>
</gene>
<dbReference type="Proteomes" id="UP000660745">
    <property type="component" value="Unassembled WGS sequence"/>
</dbReference>
<feature type="region of interest" description="Disordered" evidence="1">
    <location>
        <begin position="172"/>
        <end position="216"/>
    </location>
</feature>
<evidence type="ECO:0000313" key="3">
    <source>
        <dbReference type="Proteomes" id="UP000660745"/>
    </source>
</evidence>
<proteinExistence type="predicted"/>